<dbReference type="Proteomes" id="UP000696280">
    <property type="component" value="Unassembled WGS sequence"/>
</dbReference>
<sequence length="583" mass="64695">MSDNQSSYFKKAHAGWGEFAEPAKQTAPAAAPAAASGGPTAAAKVNMTTNTSTPAPLTPAKYTFGQTSTLHPTEAVLESIRTTQTPSTPEQFTPKEDATKLAENLSSSNQAPSNMTTEDTLRHSGSYDDASSDSDDEGAGALAPESPSEISQGSESPYSPKPATEPEVAPVGQESAPESPTHRLETPTNDSPSISDPEEQYQYQDEDEEDDFAQFQDLYEEQDPHPHQPQHQFQDLYEEQDHHPHQPQHQFQESHYRVSPHAAFFKNADRQFDSLDEAVIEPQLQKERTELEKKAEAVRHLKEHCQQVDDELNERLREYKENVKSFIREHDITQPLELKPAAVKILFDLSKDKESMLEDEQYKFEQEAGLEVLEEEYKSMKDAFDRKAADRDSVKRSLAWMKNNRIPELEAQNASLQKELEDLKAEMKRKSEEEVPVVDEEVSSSSKKQDAKTQSEGSEIEQNTFAADGPENEEQPEEANPVDVGKETTLNDDTVTGQLGSNYDSSDEGSSSESSDEETPAKAAGPATVYSTPATNPPTSSPVTKKRKADESDDSSDGSEEDSPNAKKRKIMKPRGRALPNYQ</sequence>
<feature type="coiled-coil region" evidence="1">
    <location>
        <begin position="284"/>
        <end position="329"/>
    </location>
</feature>
<keyword evidence="1" id="KW-0175">Coiled coil</keyword>
<name>A0A9N9PTJ5_9HELO</name>
<feature type="compositionally biased region" description="Polar residues" evidence="2">
    <location>
        <begin position="454"/>
        <end position="465"/>
    </location>
</feature>
<feature type="compositionally biased region" description="Acidic residues" evidence="2">
    <location>
        <begin position="551"/>
        <end position="563"/>
    </location>
</feature>
<feature type="compositionally biased region" description="Acidic residues" evidence="2">
    <location>
        <begin position="196"/>
        <end position="212"/>
    </location>
</feature>
<feature type="compositionally biased region" description="Basic residues" evidence="2">
    <location>
        <begin position="566"/>
        <end position="576"/>
    </location>
</feature>
<feature type="compositionally biased region" description="Low complexity" evidence="2">
    <location>
        <begin position="20"/>
        <end position="44"/>
    </location>
</feature>
<feature type="region of interest" description="Disordered" evidence="2">
    <location>
        <begin position="20"/>
        <end position="256"/>
    </location>
</feature>
<keyword evidence="4" id="KW-1185">Reference proteome</keyword>
<feature type="compositionally biased region" description="Polar residues" evidence="2">
    <location>
        <begin position="46"/>
        <end position="55"/>
    </location>
</feature>
<proteinExistence type="predicted"/>
<feature type="compositionally biased region" description="Polar residues" evidence="2">
    <location>
        <begin position="104"/>
        <end position="118"/>
    </location>
</feature>
<dbReference type="EMBL" id="CAJVRL010000057">
    <property type="protein sequence ID" value="CAG8954593.1"/>
    <property type="molecule type" value="Genomic_DNA"/>
</dbReference>
<feature type="compositionally biased region" description="Polar residues" evidence="2">
    <location>
        <begin position="491"/>
        <end position="503"/>
    </location>
</feature>
<feature type="region of interest" description="Disordered" evidence="2">
    <location>
        <begin position="425"/>
        <end position="583"/>
    </location>
</feature>
<feature type="compositionally biased region" description="Polar residues" evidence="2">
    <location>
        <begin position="80"/>
        <end position="91"/>
    </location>
</feature>
<evidence type="ECO:0000256" key="2">
    <source>
        <dbReference type="SAM" id="MobiDB-lite"/>
    </source>
</evidence>
<evidence type="ECO:0000256" key="1">
    <source>
        <dbReference type="SAM" id="Coils"/>
    </source>
</evidence>
<protein>
    <submittedName>
        <fullName evidence="3">Uncharacterized protein</fullName>
    </submittedName>
</protein>
<evidence type="ECO:0000313" key="3">
    <source>
        <dbReference type="EMBL" id="CAG8954593.1"/>
    </source>
</evidence>
<accession>A0A9N9PTJ5</accession>
<feature type="compositionally biased region" description="Polar residues" evidence="2">
    <location>
        <begin position="148"/>
        <end position="157"/>
    </location>
</feature>
<evidence type="ECO:0000313" key="4">
    <source>
        <dbReference type="Proteomes" id="UP000696280"/>
    </source>
</evidence>
<dbReference type="AlphaFoldDB" id="A0A9N9PTJ5"/>
<organism evidence="3 4">
    <name type="scientific">Hymenoscyphus fraxineus</name>
    <dbReference type="NCBI Taxonomy" id="746836"/>
    <lineage>
        <taxon>Eukaryota</taxon>
        <taxon>Fungi</taxon>
        <taxon>Dikarya</taxon>
        <taxon>Ascomycota</taxon>
        <taxon>Pezizomycotina</taxon>
        <taxon>Leotiomycetes</taxon>
        <taxon>Helotiales</taxon>
        <taxon>Helotiaceae</taxon>
        <taxon>Hymenoscyphus</taxon>
    </lineage>
</organism>
<gene>
    <name evidence="3" type="ORF">HYFRA_00004510</name>
</gene>
<comment type="caution">
    <text evidence="3">The sequence shown here is derived from an EMBL/GenBank/DDBJ whole genome shotgun (WGS) entry which is preliminary data.</text>
</comment>
<reference evidence="3" key="1">
    <citation type="submission" date="2021-07" db="EMBL/GenBank/DDBJ databases">
        <authorList>
            <person name="Durling M."/>
        </authorList>
    </citation>
    <scope>NUCLEOTIDE SEQUENCE</scope>
</reference>